<keyword evidence="4" id="KW-0812">Transmembrane</keyword>
<name>A0A7J8P1X6_GOSRA</name>
<evidence type="ECO:0000256" key="2">
    <source>
        <dbReference type="ARBA" id="ARBA00022679"/>
    </source>
</evidence>
<keyword evidence="3 4" id="KW-0325">Glycoprotein</keyword>
<dbReference type="AlphaFoldDB" id="A0A7J8P1X6"/>
<protein>
    <recommendedName>
        <fullName evidence="4">Methyltransferase</fullName>
        <ecNumber evidence="4">2.1.1.-</ecNumber>
    </recommendedName>
</protein>
<dbReference type="PANTHER" id="PTHR10108:SF763">
    <property type="entry name" value="PECTIN METHYLTRANSFERASE QUA3-RELATED"/>
    <property type="match status" value="1"/>
</dbReference>
<comment type="similarity">
    <text evidence="4">Belongs to the methyltransferase superfamily.</text>
</comment>
<accession>A0A7J8P1X6</accession>
<organism evidence="5 6">
    <name type="scientific">Gossypium raimondii</name>
    <name type="common">Peruvian cotton</name>
    <name type="synonym">Gossypium klotzschianum subsp. raimondii</name>
    <dbReference type="NCBI Taxonomy" id="29730"/>
    <lineage>
        <taxon>Eukaryota</taxon>
        <taxon>Viridiplantae</taxon>
        <taxon>Streptophyta</taxon>
        <taxon>Embryophyta</taxon>
        <taxon>Tracheophyta</taxon>
        <taxon>Spermatophyta</taxon>
        <taxon>Magnoliopsida</taxon>
        <taxon>eudicotyledons</taxon>
        <taxon>Gunneridae</taxon>
        <taxon>Pentapetalae</taxon>
        <taxon>rosids</taxon>
        <taxon>malvids</taxon>
        <taxon>Malvales</taxon>
        <taxon>Malvaceae</taxon>
        <taxon>Malvoideae</taxon>
        <taxon>Gossypium</taxon>
    </lineage>
</organism>
<dbReference type="GO" id="GO:0032259">
    <property type="term" value="P:methylation"/>
    <property type="evidence" value="ECO:0007669"/>
    <property type="project" value="UniProtKB-KW"/>
</dbReference>
<dbReference type="EMBL" id="JABEZZ010000004">
    <property type="protein sequence ID" value="MBA0583203.1"/>
    <property type="molecule type" value="Genomic_DNA"/>
</dbReference>
<keyword evidence="1 4" id="KW-0489">Methyltransferase</keyword>
<dbReference type="GO" id="GO:0005768">
    <property type="term" value="C:endosome"/>
    <property type="evidence" value="ECO:0007669"/>
    <property type="project" value="TreeGrafter"/>
</dbReference>
<dbReference type="GO" id="GO:0016020">
    <property type="term" value="C:membrane"/>
    <property type="evidence" value="ECO:0007669"/>
    <property type="project" value="UniProtKB-SubCell"/>
</dbReference>
<dbReference type="InterPro" id="IPR004159">
    <property type="entry name" value="Put_SAM_MeTrfase"/>
</dbReference>
<dbReference type="EC" id="2.1.1.-" evidence="4"/>
<comment type="subcellular location">
    <subcellularLocation>
        <location evidence="4">Membrane</location>
        <topology evidence="4">Single-pass type II membrane protein</topology>
    </subcellularLocation>
</comment>
<gene>
    <name evidence="5" type="ORF">Gorai_014072</name>
</gene>
<comment type="caution">
    <text evidence="5">The sequence shown here is derived from an EMBL/GenBank/DDBJ whole genome shotgun (WGS) entry which is preliminary data.</text>
</comment>
<reference evidence="5 6" key="1">
    <citation type="journal article" date="2019" name="Genome Biol. Evol.">
        <title>Insights into the evolution of the New World diploid cottons (Gossypium, subgenus Houzingenia) based on genome sequencing.</title>
        <authorList>
            <person name="Grover C.E."/>
            <person name="Arick M.A. 2nd"/>
            <person name="Thrash A."/>
            <person name="Conover J.L."/>
            <person name="Sanders W.S."/>
            <person name="Peterson D.G."/>
            <person name="Frelichowski J.E."/>
            <person name="Scheffler J.A."/>
            <person name="Scheffler B.E."/>
            <person name="Wendel J.F."/>
        </authorList>
    </citation>
    <scope>NUCLEOTIDE SEQUENCE [LARGE SCALE GENOMIC DNA]</scope>
    <source>
        <strain evidence="5">8</strain>
        <tissue evidence="5">Leaf</tissue>
    </source>
</reference>
<keyword evidence="4" id="KW-0735">Signal-anchor</keyword>
<evidence type="ECO:0000256" key="3">
    <source>
        <dbReference type="ARBA" id="ARBA00023180"/>
    </source>
</evidence>
<feature type="non-terminal residue" evidence="5">
    <location>
        <position position="105"/>
    </location>
</feature>
<dbReference type="GO" id="GO:0008757">
    <property type="term" value="F:S-adenosylmethionine-dependent methyltransferase activity"/>
    <property type="evidence" value="ECO:0007669"/>
    <property type="project" value="TreeGrafter"/>
</dbReference>
<evidence type="ECO:0000313" key="5">
    <source>
        <dbReference type="EMBL" id="MBA0583203.1"/>
    </source>
</evidence>
<evidence type="ECO:0000313" key="6">
    <source>
        <dbReference type="Proteomes" id="UP000593578"/>
    </source>
</evidence>
<dbReference type="PANTHER" id="PTHR10108">
    <property type="entry name" value="SAM-DEPENDENT METHYLTRANSFERASE"/>
    <property type="match status" value="1"/>
</dbReference>
<evidence type="ECO:0000256" key="4">
    <source>
        <dbReference type="RuleBase" id="RU366043"/>
    </source>
</evidence>
<evidence type="ECO:0000256" key="1">
    <source>
        <dbReference type="ARBA" id="ARBA00022603"/>
    </source>
</evidence>
<proteinExistence type="inferred from homology"/>
<dbReference type="Proteomes" id="UP000593578">
    <property type="component" value="Unassembled WGS sequence"/>
</dbReference>
<sequence>CEPFSTYPRTYDLIHVAGIESLIKLPGSSKSRCNLVDLMVEIDRMLRPEGTVVIRDSPEVIEKVARIAHAVRWSATINDKEPESHGRENILVATKTFWQLTSSSS</sequence>
<keyword evidence="2 4" id="KW-0808">Transferase</keyword>
<dbReference type="GO" id="GO:0005802">
    <property type="term" value="C:trans-Golgi network"/>
    <property type="evidence" value="ECO:0007669"/>
    <property type="project" value="TreeGrafter"/>
</dbReference>
<dbReference type="Pfam" id="PF03141">
    <property type="entry name" value="Methyltransf_29"/>
    <property type="match status" value="1"/>
</dbReference>